<dbReference type="PANTHER" id="PTHR45128">
    <property type="entry name" value="METHYLTRANSFERASE TYPE 11"/>
    <property type="match status" value="1"/>
</dbReference>
<dbReference type="Pfam" id="PF21320">
    <property type="entry name" value="WHD_Rv2258c"/>
    <property type="match status" value="1"/>
</dbReference>
<dbReference type="InterPro" id="IPR025714">
    <property type="entry name" value="Methyltranfer_dom"/>
</dbReference>
<reference evidence="3 4" key="1">
    <citation type="submission" date="2015-10" db="EMBL/GenBank/DDBJ databases">
        <title>Metagenome-Assembled Genomes uncover a global brackish microbiome.</title>
        <authorList>
            <person name="Hugerth L.W."/>
            <person name="Larsson J."/>
            <person name="Alneberg J."/>
            <person name="Lindh M.V."/>
            <person name="Legrand C."/>
            <person name="Pinhassi J."/>
            <person name="Andersson A.F."/>
        </authorList>
    </citation>
    <scope>NUCLEOTIDE SEQUENCE [LARGE SCALE GENOMIC DNA]</scope>
    <source>
        <strain evidence="3">BACL6 MAG-120924-bin43</strain>
    </source>
</reference>
<dbReference type="InterPro" id="IPR048711">
    <property type="entry name" value="WHD_Rv2258c"/>
</dbReference>
<dbReference type="InterPro" id="IPR053173">
    <property type="entry name" value="SAM-binding_MTase"/>
</dbReference>
<dbReference type="PANTHER" id="PTHR45128:SF2">
    <property type="entry name" value="METHYLTRANSFERASE DOMAIN-CONTAINING PROTEIN"/>
    <property type="match status" value="1"/>
</dbReference>
<dbReference type="AlphaFoldDB" id="A0A0R2QAQ5"/>
<comment type="caution">
    <text evidence="3">The sequence shown here is derived from an EMBL/GenBank/DDBJ whole genome shotgun (WGS) entry which is preliminary data.</text>
</comment>
<sequence>MEQLDPDKLKLFSFLLFSKLEGAVTSGMVHLGDQLGLFKALAAAPQPMTTAQLAHVTELNERWVREWAYNQAAAKMISTVNTPTSTQSITDDTFYLSPEQTAVLATDTHPAFGMGMFHRLPQTMESLKRMPESFRTGIGHNYDSHGPEGAVGIERSFEPWTNANLISAVLPALDGITKVLDTGATVADIGCGAGGAVLLMAKAFPQSNFTGYEISQYALDRASQKLKDSKLTNARFNDARINPLPADHSVDFVTTFDCIHDMTHPAEMMHAIHAALKPNGTWLLVDIKAHDTFALNMQKNPMAPLMYGISVLSCMSSAMSTPGGAGLGTLGLSASTAESMAKAAGFSHFRKLDIDHSVNAFYEI</sequence>
<feature type="non-terminal residue" evidence="3">
    <location>
        <position position="364"/>
    </location>
</feature>
<dbReference type="Gene3D" id="3.40.50.150">
    <property type="entry name" value="Vaccinia Virus protein VP39"/>
    <property type="match status" value="1"/>
</dbReference>
<proteinExistence type="predicted"/>
<dbReference type="InterPro" id="IPR029063">
    <property type="entry name" value="SAM-dependent_MTases_sf"/>
</dbReference>
<dbReference type="EMBL" id="LIBJ01000168">
    <property type="protein sequence ID" value="KRO47348.1"/>
    <property type="molecule type" value="Genomic_DNA"/>
</dbReference>
<dbReference type="CDD" id="cd02440">
    <property type="entry name" value="AdoMet_MTases"/>
    <property type="match status" value="1"/>
</dbReference>
<evidence type="ECO:0000313" key="3">
    <source>
        <dbReference type="EMBL" id="KRO47348.1"/>
    </source>
</evidence>
<dbReference type="SUPFAM" id="SSF53335">
    <property type="entry name" value="S-adenosyl-L-methionine-dependent methyltransferases"/>
    <property type="match status" value="1"/>
</dbReference>
<feature type="domain" description="Methyltransferase" evidence="1">
    <location>
        <begin position="181"/>
        <end position="301"/>
    </location>
</feature>
<organism evidence="3 4">
    <name type="scientific">Acidimicrobiia bacterium BACL6 MAG-120924-bin43</name>
    <dbReference type="NCBI Taxonomy" id="1655583"/>
    <lineage>
        <taxon>Bacteria</taxon>
        <taxon>Bacillati</taxon>
        <taxon>Actinomycetota</taxon>
        <taxon>Acidimicrobiia</taxon>
        <taxon>acIV cluster</taxon>
    </lineage>
</organism>
<feature type="domain" description="S-adenosylmethionine-dependent methyltransferase Rv2258c-like winged HTH" evidence="2">
    <location>
        <begin position="27"/>
        <end position="79"/>
    </location>
</feature>
<evidence type="ECO:0000313" key="4">
    <source>
        <dbReference type="Proteomes" id="UP000051017"/>
    </source>
</evidence>
<protein>
    <submittedName>
        <fullName evidence="3">Uncharacterized protein</fullName>
    </submittedName>
</protein>
<gene>
    <name evidence="3" type="ORF">ABR75_02565</name>
</gene>
<evidence type="ECO:0000259" key="1">
    <source>
        <dbReference type="Pfam" id="PF13847"/>
    </source>
</evidence>
<dbReference type="Pfam" id="PF13847">
    <property type="entry name" value="Methyltransf_31"/>
    <property type="match status" value="1"/>
</dbReference>
<accession>A0A0R2QAQ5</accession>
<dbReference type="Proteomes" id="UP000051017">
    <property type="component" value="Unassembled WGS sequence"/>
</dbReference>
<name>A0A0R2QAQ5_9ACTN</name>
<evidence type="ECO:0000259" key="2">
    <source>
        <dbReference type="Pfam" id="PF21320"/>
    </source>
</evidence>